<sequence>MFLHGFVVRWGFSAPITSGSGLRTLPRTAGEAAGVPVEGAGPPSTVRLADRCRPEDTNGLCCIY</sequence>
<evidence type="ECO:0000313" key="1">
    <source>
        <dbReference type="EMBL" id="AXI76200.1"/>
    </source>
</evidence>
<dbReference type="AlphaFoldDB" id="A0A345SR45"/>
<protein>
    <submittedName>
        <fullName evidence="1">Uncharacterized protein</fullName>
    </submittedName>
</protein>
<reference evidence="2" key="1">
    <citation type="submission" date="2018-07" db="EMBL/GenBank/DDBJ databases">
        <title>Streptacidiphilus bronchialis DSM 106435 chromosome.</title>
        <authorList>
            <person name="Batra D."/>
            <person name="Gulvik C.A."/>
        </authorList>
    </citation>
    <scope>NUCLEOTIDE SEQUENCE [LARGE SCALE GENOMIC DNA]</scope>
    <source>
        <strain evidence="2">DSM 106435</strain>
    </source>
</reference>
<name>A0A345SR45_9ACTN</name>
<keyword evidence="2" id="KW-1185">Reference proteome</keyword>
<gene>
    <name evidence="1" type="ORF">C7M71_000630</name>
</gene>
<organism evidence="1 2">
    <name type="scientific">Peterkaempfera bronchialis</name>
    <dbReference type="NCBI Taxonomy" id="2126346"/>
    <lineage>
        <taxon>Bacteria</taxon>
        <taxon>Bacillati</taxon>
        <taxon>Actinomycetota</taxon>
        <taxon>Actinomycetes</taxon>
        <taxon>Kitasatosporales</taxon>
        <taxon>Streptomycetaceae</taxon>
        <taxon>Peterkaempfera</taxon>
    </lineage>
</organism>
<dbReference type="EMBL" id="CP031264">
    <property type="protein sequence ID" value="AXI76200.1"/>
    <property type="molecule type" value="Genomic_DNA"/>
</dbReference>
<proteinExistence type="predicted"/>
<accession>A0A345SR45</accession>
<evidence type="ECO:0000313" key="2">
    <source>
        <dbReference type="Proteomes" id="UP000249340"/>
    </source>
</evidence>
<dbReference type="Proteomes" id="UP000249340">
    <property type="component" value="Chromosome"/>
</dbReference>
<dbReference type="KEGG" id="stri:C7M71_000630"/>